<accession>A0A949JWC0</accession>
<dbReference type="GO" id="GO:0000155">
    <property type="term" value="F:phosphorelay sensor kinase activity"/>
    <property type="evidence" value="ECO:0007669"/>
    <property type="project" value="InterPro"/>
</dbReference>
<proteinExistence type="predicted"/>
<feature type="transmembrane region" description="Helical" evidence="12">
    <location>
        <begin position="206"/>
        <end position="226"/>
    </location>
</feature>
<keyword evidence="4" id="KW-0808">Transferase</keyword>
<evidence type="ECO:0000256" key="11">
    <source>
        <dbReference type="ARBA" id="ARBA00023136"/>
    </source>
</evidence>
<protein>
    <submittedName>
        <fullName evidence="14">Histidine kinase</fullName>
    </submittedName>
</protein>
<sequence>MNRKIFVPHLITYITAIWAICLVAFITRCQLQLFHHALFVRQSRLHVDWVINHSLIFKLTASIILCVFGIGCYLIHLLAVENNIFLYLSRLCFLSSGIISCVWEINTMFTTPKTDRLIWIKSGDLFLILFSVQAVTLLMRFLIKNVRPLFSVLLYGLSLPFAAAMVLLPPVTALKALHVYLVLFFIFGICLYGYLLLLQWGHIGKMLFTSALLVFLGYTVFTIVKVRDDPGLVQYHNYLPRILLLLLIFLIFLFSCGFREYRNRIFYNKTLNRKIHEANQFKEETLDHIMKFTQAPLNRISGLSEVLLEDTGGNLPDAQKKILVQMQSVVKNLNTLMDNLHTYSILQGKTVSLDMMKVSFSTILDMAIDEIVTGDELVSADRIHYSMVNTEDYIYGDPYYLMQVNYNFLLALLDIRNQEPVRIQTSRQKDRLWIRMQVTIGEGKMKKVRRILRILNSRSAHNRENLNSEEELTTIIARNLLLMQNGELKAYVSNQNFFMIHYSIPFWNDQGQISPQTESPSAHPSSGYKVILISTLPEQIELVKSYLEYSAYDLVIFHTSEDALQYLEHTRHIGGILIGTTFLKMSSQQIIQNIRRQFSLGQMPVILIRKEMFGQPTDPVLSQINDILVEPFTRKELLWKIECAVYLKKSVSMALKSRIDFLQSQMDPHFIFNAISTIMPLCMEAPDKAYDLLDSFSNYLRGSLFAGELQKSVSLSKELELVQAYLKIETARFHEMISYAINVNCDDSTKILPLMIEPIVENSVKHGRRGTHKLTILIDVIQDDGWIYIQIQDDGAGISPERLEQIRQMNTQTSIGLANLIKRLKLYYNETLNIISEQGQGTTVSFRIPCHAADLQET</sequence>
<keyword evidence="6" id="KW-0547">Nucleotide-binding</keyword>
<dbReference type="InterPro" id="IPR003594">
    <property type="entry name" value="HATPase_dom"/>
</dbReference>
<dbReference type="PANTHER" id="PTHR34220:SF11">
    <property type="entry name" value="SENSOR PROTEIN KINASE HPTS"/>
    <property type="match status" value="1"/>
</dbReference>
<keyword evidence="2" id="KW-1003">Cell membrane</keyword>
<feature type="transmembrane region" description="Helical" evidence="12">
    <location>
        <begin position="125"/>
        <end position="143"/>
    </location>
</feature>
<keyword evidence="10" id="KW-0902">Two-component regulatory system</keyword>
<dbReference type="Gene3D" id="3.40.50.2300">
    <property type="match status" value="1"/>
</dbReference>
<feature type="domain" description="Histidine kinase" evidence="13">
    <location>
        <begin position="752"/>
        <end position="852"/>
    </location>
</feature>
<dbReference type="InterPro" id="IPR010559">
    <property type="entry name" value="Sig_transdc_His_kin_internal"/>
</dbReference>
<evidence type="ECO:0000256" key="1">
    <source>
        <dbReference type="ARBA" id="ARBA00004651"/>
    </source>
</evidence>
<dbReference type="InterPro" id="IPR036890">
    <property type="entry name" value="HATPase_C_sf"/>
</dbReference>
<dbReference type="AlphaFoldDB" id="A0A949JWC0"/>
<evidence type="ECO:0000259" key="13">
    <source>
        <dbReference type="PROSITE" id="PS50109"/>
    </source>
</evidence>
<feature type="transmembrane region" description="Helical" evidence="12">
    <location>
        <begin position="55"/>
        <end position="78"/>
    </location>
</feature>
<evidence type="ECO:0000256" key="5">
    <source>
        <dbReference type="ARBA" id="ARBA00022692"/>
    </source>
</evidence>
<keyword evidence="11 12" id="KW-0472">Membrane</keyword>
<evidence type="ECO:0000256" key="4">
    <source>
        <dbReference type="ARBA" id="ARBA00022679"/>
    </source>
</evidence>
<keyword evidence="9 12" id="KW-1133">Transmembrane helix</keyword>
<feature type="transmembrane region" description="Helical" evidence="12">
    <location>
        <begin position="180"/>
        <end position="200"/>
    </location>
</feature>
<reference evidence="14" key="1">
    <citation type="submission" date="2021-06" db="EMBL/GenBank/DDBJ databases">
        <title>Description of novel taxa of the family Lachnospiraceae.</title>
        <authorList>
            <person name="Chaplin A.V."/>
            <person name="Sokolova S.R."/>
            <person name="Pikina A.P."/>
            <person name="Korzhanova M."/>
            <person name="Belova V."/>
            <person name="Korostin D."/>
            <person name="Efimov B.A."/>
        </authorList>
    </citation>
    <scope>NUCLEOTIDE SEQUENCE</scope>
    <source>
        <strain evidence="14">ASD5720</strain>
    </source>
</reference>
<dbReference type="InterPro" id="IPR011006">
    <property type="entry name" value="CheY-like_superfamily"/>
</dbReference>
<feature type="transmembrane region" description="Helical" evidence="12">
    <location>
        <begin position="238"/>
        <end position="255"/>
    </location>
</feature>
<keyword evidence="5 12" id="KW-0812">Transmembrane</keyword>
<feature type="transmembrane region" description="Helical" evidence="12">
    <location>
        <begin position="84"/>
        <end position="105"/>
    </location>
</feature>
<dbReference type="PANTHER" id="PTHR34220">
    <property type="entry name" value="SENSOR HISTIDINE KINASE YPDA"/>
    <property type="match status" value="1"/>
</dbReference>
<organism evidence="14 15">
    <name type="scientific">Diplocloster agilis</name>
    <dbReference type="NCBI Taxonomy" id="2850323"/>
    <lineage>
        <taxon>Bacteria</taxon>
        <taxon>Bacillati</taxon>
        <taxon>Bacillota</taxon>
        <taxon>Clostridia</taxon>
        <taxon>Lachnospirales</taxon>
        <taxon>Lachnospiraceae</taxon>
        <taxon>Diplocloster</taxon>
    </lineage>
</organism>
<dbReference type="GO" id="GO:0005524">
    <property type="term" value="F:ATP binding"/>
    <property type="evidence" value="ECO:0007669"/>
    <property type="project" value="UniProtKB-KW"/>
</dbReference>
<feature type="transmembrane region" description="Helical" evidence="12">
    <location>
        <begin position="149"/>
        <end position="168"/>
    </location>
</feature>
<dbReference type="RefSeq" id="WP_238721239.1">
    <property type="nucleotide sequence ID" value="NZ_JAHQCW010000009.1"/>
</dbReference>
<evidence type="ECO:0000256" key="12">
    <source>
        <dbReference type="SAM" id="Phobius"/>
    </source>
</evidence>
<dbReference type="SUPFAM" id="SSF52172">
    <property type="entry name" value="CheY-like"/>
    <property type="match status" value="1"/>
</dbReference>
<dbReference type="Pfam" id="PF06580">
    <property type="entry name" value="His_kinase"/>
    <property type="match status" value="1"/>
</dbReference>
<dbReference type="GO" id="GO:0005886">
    <property type="term" value="C:plasma membrane"/>
    <property type="evidence" value="ECO:0007669"/>
    <property type="project" value="UniProtKB-SubCell"/>
</dbReference>
<dbReference type="SUPFAM" id="SSF55874">
    <property type="entry name" value="ATPase domain of HSP90 chaperone/DNA topoisomerase II/histidine kinase"/>
    <property type="match status" value="1"/>
</dbReference>
<keyword evidence="15" id="KW-1185">Reference proteome</keyword>
<dbReference type="Proteomes" id="UP000712157">
    <property type="component" value="Unassembled WGS sequence"/>
</dbReference>
<dbReference type="Pfam" id="PF02518">
    <property type="entry name" value="HATPase_c"/>
    <property type="match status" value="1"/>
</dbReference>
<dbReference type="EMBL" id="JAHQCW010000009">
    <property type="protein sequence ID" value="MBU9736370.1"/>
    <property type="molecule type" value="Genomic_DNA"/>
</dbReference>
<evidence type="ECO:0000313" key="14">
    <source>
        <dbReference type="EMBL" id="MBU9736370.1"/>
    </source>
</evidence>
<evidence type="ECO:0000256" key="9">
    <source>
        <dbReference type="ARBA" id="ARBA00022989"/>
    </source>
</evidence>
<evidence type="ECO:0000313" key="15">
    <source>
        <dbReference type="Proteomes" id="UP000712157"/>
    </source>
</evidence>
<evidence type="ECO:0000256" key="2">
    <source>
        <dbReference type="ARBA" id="ARBA00022475"/>
    </source>
</evidence>
<comment type="caution">
    <text evidence="14">The sequence shown here is derived from an EMBL/GenBank/DDBJ whole genome shotgun (WGS) entry which is preliminary data.</text>
</comment>
<dbReference type="PROSITE" id="PS50109">
    <property type="entry name" value="HIS_KIN"/>
    <property type="match status" value="1"/>
</dbReference>
<evidence type="ECO:0000256" key="6">
    <source>
        <dbReference type="ARBA" id="ARBA00022741"/>
    </source>
</evidence>
<evidence type="ECO:0000256" key="8">
    <source>
        <dbReference type="ARBA" id="ARBA00022840"/>
    </source>
</evidence>
<keyword evidence="8" id="KW-0067">ATP-binding</keyword>
<dbReference type="InterPro" id="IPR050640">
    <property type="entry name" value="Bact_2-comp_sensor_kinase"/>
</dbReference>
<evidence type="ECO:0000256" key="7">
    <source>
        <dbReference type="ARBA" id="ARBA00022777"/>
    </source>
</evidence>
<comment type="subcellular location">
    <subcellularLocation>
        <location evidence="1">Cell membrane</location>
        <topology evidence="1">Multi-pass membrane protein</topology>
    </subcellularLocation>
</comment>
<dbReference type="Gene3D" id="3.30.565.10">
    <property type="entry name" value="Histidine kinase-like ATPase, C-terminal domain"/>
    <property type="match status" value="1"/>
</dbReference>
<feature type="transmembrane region" description="Helical" evidence="12">
    <location>
        <begin position="12"/>
        <end position="34"/>
    </location>
</feature>
<gene>
    <name evidence="14" type="ORF">KTH89_07470</name>
</gene>
<keyword evidence="7 14" id="KW-0418">Kinase</keyword>
<evidence type="ECO:0000256" key="3">
    <source>
        <dbReference type="ARBA" id="ARBA00022553"/>
    </source>
</evidence>
<dbReference type="InterPro" id="IPR005467">
    <property type="entry name" value="His_kinase_dom"/>
</dbReference>
<evidence type="ECO:0000256" key="10">
    <source>
        <dbReference type="ARBA" id="ARBA00023012"/>
    </source>
</evidence>
<name>A0A949JWC0_9FIRM</name>
<keyword evidence="3" id="KW-0597">Phosphoprotein</keyword>